<protein>
    <submittedName>
        <fullName evidence="3">Sulfatase-like protein</fullName>
    </submittedName>
</protein>
<dbReference type="InterPro" id="IPR013524">
    <property type="entry name" value="Runt_dom"/>
</dbReference>
<dbReference type="RefSeq" id="WP_116617179.1">
    <property type="nucleotide sequence ID" value="NZ_CALDWB010000004.1"/>
</dbReference>
<keyword evidence="1" id="KW-0732">Signal</keyword>
<dbReference type="InterPro" id="IPR017850">
    <property type="entry name" value="Alkaline_phosphatase_core_sf"/>
</dbReference>
<feature type="signal peptide" evidence="1">
    <location>
        <begin position="1"/>
        <end position="21"/>
    </location>
</feature>
<dbReference type="EMBL" id="QENY01000020">
    <property type="protein sequence ID" value="PVX49342.1"/>
    <property type="molecule type" value="Genomic_DNA"/>
</dbReference>
<accession>A0A2U0U0D7</accession>
<dbReference type="PROSITE" id="PS51062">
    <property type="entry name" value="RUNT"/>
    <property type="match status" value="1"/>
</dbReference>
<name>A0A2U0U0D7_9BACT</name>
<evidence type="ECO:0000256" key="1">
    <source>
        <dbReference type="SAM" id="SignalP"/>
    </source>
</evidence>
<dbReference type="AlphaFoldDB" id="A0A2U0U0D7"/>
<gene>
    <name evidence="3" type="ORF">C7379_12036</name>
</gene>
<evidence type="ECO:0000313" key="4">
    <source>
        <dbReference type="Proteomes" id="UP000245870"/>
    </source>
</evidence>
<dbReference type="GO" id="GO:0003677">
    <property type="term" value="F:DNA binding"/>
    <property type="evidence" value="ECO:0007669"/>
    <property type="project" value="InterPro"/>
</dbReference>
<feature type="domain" description="Runt" evidence="2">
    <location>
        <begin position="1"/>
        <end position="38"/>
    </location>
</feature>
<dbReference type="Proteomes" id="UP000245870">
    <property type="component" value="Unassembled WGS sequence"/>
</dbReference>
<proteinExistence type="predicted"/>
<dbReference type="OrthoDB" id="9791578at2"/>
<sequence length="363" mass="42352">MKRILLTLLITLITSPMMLKAEQKVILVTVDGYRWQELFGGADSLLINQKEFGDVNRMKEMYWRSTPEERRQALMPFTWSFIYNHGVMIGNRREGSKMNVTNQMWFSYPGYHELLCGFADDENINSNAPLPNPHPTVFEVAQQSPQYKDAVLCFGSWGRFIEIFNEERSGLKINANYRHAMTEKPTLREKYLDKLTELCPRYWGEERFDFLTHEYAMEALRTQHPKFVFIGYGDTDEWAHAGRYQLYLDAARSTDAYLQELWNLLQSDPFYKDQTTVIVTCDHGRGDKDKKGWLHHGKSVENSDQTWLMAFGKGIPAQGIYIGNYYNNQIAPTIAYLLGIKFQPNYPGIGEKFDLRFSHQNKR</sequence>
<evidence type="ECO:0000259" key="2">
    <source>
        <dbReference type="PROSITE" id="PS51062"/>
    </source>
</evidence>
<keyword evidence="4" id="KW-1185">Reference proteome</keyword>
<dbReference type="Gene3D" id="3.40.720.10">
    <property type="entry name" value="Alkaline Phosphatase, subunit A"/>
    <property type="match status" value="1"/>
</dbReference>
<dbReference type="InterPro" id="IPR000917">
    <property type="entry name" value="Sulfatase_N"/>
</dbReference>
<organism evidence="3 4">
    <name type="scientific">Hallella colorans</name>
    <dbReference type="NCBI Taxonomy" id="1703337"/>
    <lineage>
        <taxon>Bacteria</taxon>
        <taxon>Pseudomonadati</taxon>
        <taxon>Bacteroidota</taxon>
        <taxon>Bacteroidia</taxon>
        <taxon>Bacteroidales</taxon>
        <taxon>Prevotellaceae</taxon>
        <taxon>Hallella</taxon>
    </lineage>
</organism>
<reference evidence="3 4" key="1">
    <citation type="submission" date="2018-05" db="EMBL/GenBank/DDBJ databases">
        <title>Genomic Encyclopedia of Type Strains, Phase IV (KMG-IV): sequencing the most valuable type-strain genomes for metagenomic binning, comparative biology and taxonomic classification.</title>
        <authorList>
            <person name="Goeker M."/>
        </authorList>
    </citation>
    <scope>NUCLEOTIDE SEQUENCE [LARGE SCALE GENOMIC DNA]</scope>
    <source>
        <strain evidence="3 4">DSM 100333</strain>
    </source>
</reference>
<dbReference type="SUPFAM" id="SSF53649">
    <property type="entry name" value="Alkaline phosphatase-like"/>
    <property type="match status" value="1"/>
</dbReference>
<evidence type="ECO:0000313" key="3">
    <source>
        <dbReference type="EMBL" id="PVX49342.1"/>
    </source>
</evidence>
<dbReference type="Pfam" id="PF00884">
    <property type="entry name" value="Sulfatase"/>
    <property type="match status" value="1"/>
</dbReference>
<feature type="chain" id="PRO_5015674097" evidence="1">
    <location>
        <begin position="22"/>
        <end position="363"/>
    </location>
</feature>
<dbReference type="GO" id="GO:0003700">
    <property type="term" value="F:DNA-binding transcription factor activity"/>
    <property type="evidence" value="ECO:0007669"/>
    <property type="project" value="InterPro"/>
</dbReference>
<comment type="caution">
    <text evidence="3">The sequence shown here is derived from an EMBL/GenBank/DDBJ whole genome shotgun (WGS) entry which is preliminary data.</text>
</comment>